<protein>
    <submittedName>
        <fullName evidence="1">Uncharacterized protein</fullName>
    </submittedName>
</protein>
<dbReference type="InterPro" id="IPR032675">
    <property type="entry name" value="LRR_dom_sf"/>
</dbReference>
<organism evidence="1 2">
    <name type="scientific">Marasmiellus scandens</name>
    <dbReference type="NCBI Taxonomy" id="2682957"/>
    <lineage>
        <taxon>Eukaryota</taxon>
        <taxon>Fungi</taxon>
        <taxon>Dikarya</taxon>
        <taxon>Basidiomycota</taxon>
        <taxon>Agaricomycotina</taxon>
        <taxon>Agaricomycetes</taxon>
        <taxon>Agaricomycetidae</taxon>
        <taxon>Agaricales</taxon>
        <taxon>Marasmiineae</taxon>
        <taxon>Omphalotaceae</taxon>
        <taxon>Marasmiellus</taxon>
    </lineage>
</organism>
<dbReference type="Proteomes" id="UP001498398">
    <property type="component" value="Unassembled WGS sequence"/>
</dbReference>
<reference evidence="1 2" key="1">
    <citation type="submission" date="2024-01" db="EMBL/GenBank/DDBJ databases">
        <title>A draft genome for the cacao thread blight pathogen Marasmiellus scandens.</title>
        <authorList>
            <person name="Baruah I.K."/>
            <person name="Leung J."/>
            <person name="Bukari Y."/>
            <person name="Amoako-Attah I."/>
            <person name="Meinhardt L.W."/>
            <person name="Bailey B.A."/>
            <person name="Cohen S.P."/>
        </authorList>
    </citation>
    <scope>NUCLEOTIDE SEQUENCE [LARGE SCALE GENOMIC DNA]</scope>
    <source>
        <strain evidence="1 2">GH-19</strain>
    </source>
</reference>
<evidence type="ECO:0000313" key="1">
    <source>
        <dbReference type="EMBL" id="KAK7456413.1"/>
    </source>
</evidence>
<dbReference type="Gene3D" id="3.80.10.10">
    <property type="entry name" value="Ribonuclease Inhibitor"/>
    <property type="match status" value="1"/>
</dbReference>
<dbReference type="EMBL" id="JBANRG010000021">
    <property type="protein sequence ID" value="KAK7456413.1"/>
    <property type="molecule type" value="Genomic_DNA"/>
</dbReference>
<name>A0ABR1JDK3_9AGAR</name>
<accession>A0ABR1JDK3</accession>
<gene>
    <name evidence="1" type="ORF">VKT23_010661</name>
</gene>
<dbReference type="SUPFAM" id="SSF52047">
    <property type="entry name" value="RNI-like"/>
    <property type="match status" value="1"/>
</dbReference>
<proteinExistence type="predicted"/>
<evidence type="ECO:0000313" key="2">
    <source>
        <dbReference type="Proteomes" id="UP001498398"/>
    </source>
</evidence>
<sequence length="595" mass="68035">MPDLWAHIWLDIDTIEENSRKGGTTYTDRAAYVLQSVLSRSKPKHRAKGEPLELFFTRVYTKNIPDWGFEYLEILMEECDRWDHLYVNIADLGCFPDLQSISDELVSLKHLSINVEEERSRIYEDDDSDWRYNRGEPSHVVDEFLLELGYLPCLTSLCLSHLSKSLISELPQWFWDNIREISVNEPLVETVNNVLLSAKRLQSMTITSTDLFGEEGVSFWGLARPKSNEDRIQHEALTHLFFTHADWLGILDFLLLPNLLDIQFGETYTLHHSHILSLVKFLRRSCPPLRTLKIAHLRPGQPIHDDRRNRLHDHPKRNDPDYLLVHDQLLLSSLRTLCWDNSTPEFASLFDILTLPSLSNLEVVNCVSSQSLDQILSMIKRSSCSLRTLRLQYCGLADRTLEGILQASPYLEHLELEGAIYDHLLTKMTTPSAIELEYPLLLPRLKSFKVMNARQVFNPEALIGMLQSYSNSNLKEALLEFKGPFKKPVLEKLEEMIVEKGLFSASIFTLNKEDEVESAPGSATSIWCKKVLDGPSCAPRLTISHGRTSIRGEKHTEDFYIIGDVAEVVSQSLDIQQSFSLSEHFGGQPDENLSA</sequence>
<comment type="caution">
    <text evidence="1">The sequence shown here is derived from an EMBL/GenBank/DDBJ whole genome shotgun (WGS) entry which is preliminary data.</text>
</comment>
<keyword evidence="2" id="KW-1185">Reference proteome</keyword>